<feature type="transmembrane region" description="Helical" evidence="1">
    <location>
        <begin position="12"/>
        <end position="33"/>
    </location>
</feature>
<feature type="transmembrane region" description="Helical" evidence="1">
    <location>
        <begin position="39"/>
        <end position="60"/>
    </location>
</feature>
<name>A0A914XDP0_9BILA</name>
<dbReference type="WBParaSite" id="PSAMB.scaffold7190size8071.g29735.t1">
    <property type="protein sequence ID" value="PSAMB.scaffold7190size8071.g29735.t1"/>
    <property type="gene ID" value="PSAMB.scaffold7190size8071.g29735"/>
</dbReference>
<keyword evidence="1" id="KW-1133">Transmembrane helix</keyword>
<protein>
    <submittedName>
        <fullName evidence="3">MARVEL domain-containing protein</fullName>
    </submittedName>
</protein>
<dbReference type="Proteomes" id="UP000887566">
    <property type="component" value="Unplaced"/>
</dbReference>
<evidence type="ECO:0000313" key="3">
    <source>
        <dbReference type="WBParaSite" id="PSAMB.scaffold7190size8071.g29735.t1"/>
    </source>
</evidence>
<organism evidence="2 3">
    <name type="scientific">Plectus sambesii</name>
    <dbReference type="NCBI Taxonomy" id="2011161"/>
    <lineage>
        <taxon>Eukaryota</taxon>
        <taxon>Metazoa</taxon>
        <taxon>Ecdysozoa</taxon>
        <taxon>Nematoda</taxon>
        <taxon>Chromadorea</taxon>
        <taxon>Plectida</taxon>
        <taxon>Plectina</taxon>
        <taxon>Plectoidea</taxon>
        <taxon>Plectidae</taxon>
        <taxon>Plectus</taxon>
    </lineage>
</organism>
<reference evidence="3" key="1">
    <citation type="submission" date="2022-11" db="UniProtKB">
        <authorList>
            <consortium name="WormBaseParasite"/>
        </authorList>
    </citation>
    <scope>IDENTIFICATION</scope>
</reference>
<dbReference type="AlphaFoldDB" id="A0A914XDP0"/>
<feature type="transmembrane region" description="Helical" evidence="1">
    <location>
        <begin position="72"/>
        <end position="95"/>
    </location>
</feature>
<proteinExistence type="predicted"/>
<keyword evidence="2" id="KW-1185">Reference proteome</keyword>
<keyword evidence="1" id="KW-0472">Membrane</keyword>
<accession>A0A914XDP0</accession>
<sequence length="138" mass="15192">MLLSFKHLFIAIRGLTFFFFVLVWVCILCEDYWKTNEKAEAALGLAVIGNIVFAVSLGLLVADMSTMAPRRLWICVISMMALLALVAGVLVATQANSCRPDYCVNSGMYAAAAAFSFFAFFSIVADLVIMVFFSKSVY</sequence>
<feature type="transmembrane region" description="Helical" evidence="1">
    <location>
        <begin position="107"/>
        <end position="133"/>
    </location>
</feature>
<evidence type="ECO:0000313" key="2">
    <source>
        <dbReference type="Proteomes" id="UP000887566"/>
    </source>
</evidence>
<keyword evidence="1" id="KW-0812">Transmembrane</keyword>
<evidence type="ECO:0000256" key="1">
    <source>
        <dbReference type="SAM" id="Phobius"/>
    </source>
</evidence>